<dbReference type="EMBL" id="CP049989">
    <property type="protein sequence ID" value="QIM50672.1"/>
    <property type="molecule type" value="Genomic_DNA"/>
</dbReference>
<evidence type="ECO:0000256" key="1">
    <source>
        <dbReference type="SAM" id="Phobius"/>
    </source>
</evidence>
<keyword evidence="1" id="KW-1133">Transmembrane helix</keyword>
<accession>A0A6G8IBZ3</accession>
<feature type="transmembrane region" description="Helical" evidence="1">
    <location>
        <begin position="182"/>
        <end position="205"/>
    </location>
</feature>
<reference evidence="2 3" key="1">
    <citation type="submission" date="2020-03" db="EMBL/GenBank/DDBJ databases">
        <title>Hydrogenophaga sp. nov. isolated from cyanobacterial mat.</title>
        <authorList>
            <person name="Thorat V."/>
            <person name="Kirdat K."/>
            <person name="Tiwarekar B."/>
            <person name="Costa E.D."/>
            <person name="Yadav A."/>
        </authorList>
    </citation>
    <scope>NUCLEOTIDE SEQUENCE [LARGE SCALE GENOMIC DNA]</scope>
    <source>
        <strain evidence="2 3">BA0156</strain>
    </source>
</reference>
<keyword evidence="3" id="KW-1185">Reference proteome</keyword>
<dbReference type="Proteomes" id="UP000503162">
    <property type="component" value="Chromosome"/>
</dbReference>
<evidence type="ECO:0000313" key="3">
    <source>
        <dbReference type="Proteomes" id="UP000503162"/>
    </source>
</evidence>
<feature type="transmembrane region" description="Helical" evidence="1">
    <location>
        <begin position="156"/>
        <end position="176"/>
    </location>
</feature>
<gene>
    <name evidence="2" type="ORF">G9Q37_00255</name>
</gene>
<dbReference type="Pfam" id="PF06532">
    <property type="entry name" value="NrsF"/>
    <property type="match status" value="1"/>
</dbReference>
<evidence type="ECO:0000313" key="2">
    <source>
        <dbReference type="EMBL" id="QIM50672.1"/>
    </source>
</evidence>
<dbReference type="RefSeq" id="WP_166222875.1">
    <property type="nucleotide sequence ID" value="NZ_CP049989.1"/>
</dbReference>
<proteinExistence type="predicted"/>
<organism evidence="2 3">
    <name type="scientific">Hydrogenophaga crocea</name>
    <dbReference type="NCBI Taxonomy" id="2716225"/>
    <lineage>
        <taxon>Bacteria</taxon>
        <taxon>Pseudomonadati</taxon>
        <taxon>Pseudomonadota</taxon>
        <taxon>Betaproteobacteria</taxon>
        <taxon>Burkholderiales</taxon>
        <taxon>Comamonadaceae</taxon>
        <taxon>Hydrogenophaga</taxon>
    </lineage>
</organism>
<feature type="transmembrane region" description="Helical" evidence="1">
    <location>
        <begin position="130"/>
        <end position="147"/>
    </location>
</feature>
<feature type="transmembrane region" description="Helical" evidence="1">
    <location>
        <begin position="29"/>
        <end position="53"/>
    </location>
</feature>
<dbReference type="KEGG" id="hcz:G9Q37_00255"/>
<sequence length="211" mass="21927">MKTDDLILLLAQGAGPAPRAQAWRRLWPGAVLGLLASIALAAWLLGLIPAGLYREVAPWFKIVYAGAMGVSTGWLVIRLSRPVPRWRGPLLAVAAVLVAAVLVGLAGWLASPAASRLPGLLGHSWTRCSLNVMALSLPALAAAFWALRGLAPTRPVLAGAGAGLFAGSLGALGYALSCTELALPFVALWYTLGMLLSGALGALLGPRLLRW</sequence>
<keyword evidence="1" id="KW-0812">Transmembrane</keyword>
<dbReference type="InterPro" id="IPR009495">
    <property type="entry name" value="NrsF"/>
</dbReference>
<dbReference type="AlphaFoldDB" id="A0A6G8IBZ3"/>
<keyword evidence="1" id="KW-0472">Membrane</keyword>
<feature type="transmembrane region" description="Helical" evidence="1">
    <location>
        <begin position="59"/>
        <end position="77"/>
    </location>
</feature>
<protein>
    <submittedName>
        <fullName evidence="2">DUF1109 family protein</fullName>
    </submittedName>
</protein>
<name>A0A6G8IBZ3_9BURK</name>
<feature type="transmembrane region" description="Helical" evidence="1">
    <location>
        <begin position="89"/>
        <end position="110"/>
    </location>
</feature>